<keyword evidence="1" id="KW-0539">Nucleus</keyword>
<dbReference type="PROSITE" id="PS50097">
    <property type="entry name" value="BTB"/>
    <property type="match status" value="1"/>
</dbReference>
<reference evidence="3" key="3">
    <citation type="submission" date="2019-06" db="EMBL/GenBank/DDBJ databases">
        <authorList>
            <person name="Poynton C."/>
            <person name="Hasenbein S."/>
            <person name="Benoit J.B."/>
            <person name="Sepulveda M.S."/>
            <person name="Poelchau M.F."/>
            <person name="Murali S.C."/>
            <person name="Chen S."/>
            <person name="Glastad K.M."/>
            <person name="Werren J.H."/>
            <person name="Vineis J.H."/>
            <person name="Bowen J.L."/>
            <person name="Friedrich M."/>
            <person name="Jones J."/>
            <person name="Robertson H.M."/>
            <person name="Feyereisen R."/>
            <person name="Mechler-Hickson A."/>
            <person name="Mathers N."/>
            <person name="Lee C.E."/>
            <person name="Colbourne J.K."/>
            <person name="Biales A."/>
            <person name="Johnston J.S."/>
            <person name="Wellborn G.A."/>
            <person name="Rosendale A.J."/>
            <person name="Cridge A.G."/>
            <person name="Munoz-Torres M.C."/>
            <person name="Bain P.A."/>
            <person name="Manny A.R."/>
            <person name="Major K.M."/>
            <person name="Lambert F.N."/>
            <person name="Vulpe C.D."/>
            <person name="Tuck P."/>
            <person name="Blalock B.J."/>
            <person name="Lin Y.-Y."/>
            <person name="Smith M.E."/>
            <person name="Ochoa-Acuna H."/>
            <person name="Chen M.-J.M."/>
            <person name="Childers C.P."/>
            <person name="Qu J."/>
            <person name="Dugan S."/>
            <person name="Lee S.L."/>
            <person name="Chao H."/>
            <person name="Dinh H."/>
            <person name="Han Y."/>
            <person name="Doddapaneni H."/>
            <person name="Worley K.C."/>
            <person name="Muzny D.M."/>
            <person name="Gibbs R.A."/>
            <person name="Richards S."/>
        </authorList>
    </citation>
    <scope>NUCLEOTIDE SEQUENCE</scope>
    <source>
        <strain evidence="3">HAZT.00-mixed</strain>
        <tissue evidence="3">Whole organism</tissue>
    </source>
</reference>
<comment type="caution">
    <text evidence="3">The sequence shown here is derived from an EMBL/GenBank/DDBJ whole genome shotgun (WGS) entry which is preliminary data.</text>
</comment>
<dbReference type="SUPFAM" id="SSF54695">
    <property type="entry name" value="POZ domain"/>
    <property type="match status" value="1"/>
</dbReference>
<dbReference type="AlphaFoldDB" id="A0A6A0H139"/>
<dbReference type="InterPro" id="IPR051095">
    <property type="entry name" value="Dros_DevTransReg"/>
</dbReference>
<evidence type="ECO:0000313" key="3">
    <source>
        <dbReference type="EMBL" id="KAA0195573.1"/>
    </source>
</evidence>
<reference evidence="3" key="1">
    <citation type="submission" date="2014-08" db="EMBL/GenBank/DDBJ databases">
        <authorList>
            <person name="Murali S."/>
            <person name="Richards S."/>
            <person name="Bandaranaike D."/>
            <person name="Bellair M."/>
            <person name="Blankenburg K."/>
            <person name="Chao H."/>
            <person name="Dinh H."/>
            <person name="Doddapaneni H."/>
            <person name="Dugan-Rocha S."/>
            <person name="Elkadiri S."/>
            <person name="Gnanaolivu R."/>
            <person name="Hughes D."/>
            <person name="Lee S."/>
            <person name="Li M."/>
            <person name="Ming W."/>
            <person name="Munidasa M."/>
            <person name="Muniz J."/>
            <person name="Nguyen L."/>
            <person name="Osuji N."/>
            <person name="Pu L.-L."/>
            <person name="Puazo M."/>
            <person name="Skinner E."/>
            <person name="Qu C."/>
            <person name="Quiroz J."/>
            <person name="Raj R."/>
            <person name="Weissenberger G."/>
            <person name="Xin Y."/>
            <person name="Zou X."/>
            <person name="Han Y."/>
            <person name="Worley K."/>
            <person name="Muzny D."/>
            <person name="Gibbs R."/>
        </authorList>
    </citation>
    <scope>NUCLEOTIDE SEQUENCE</scope>
    <source>
        <strain evidence="3">HAZT.00-mixed</strain>
        <tissue evidence="3">Whole organism</tissue>
    </source>
</reference>
<dbReference type="Pfam" id="PF00651">
    <property type="entry name" value="BTB"/>
    <property type="match status" value="1"/>
</dbReference>
<dbReference type="GO" id="GO:0006357">
    <property type="term" value="P:regulation of transcription by RNA polymerase II"/>
    <property type="evidence" value="ECO:0007669"/>
    <property type="project" value="TreeGrafter"/>
</dbReference>
<reference evidence="3" key="2">
    <citation type="journal article" date="2018" name="Environ. Sci. Technol.">
        <title>The Toxicogenome of Hyalella azteca: A Model for Sediment Ecotoxicology and Evolutionary Toxicology.</title>
        <authorList>
            <person name="Poynton H.C."/>
            <person name="Hasenbein S."/>
            <person name="Benoit J.B."/>
            <person name="Sepulveda M.S."/>
            <person name="Poelchau M.F."/>
            <person name="Hughes D.S.T."/>
            <person name="Murali S.C."/>
            <person name="Chen S."/>
            <person name="Glastad K.M."/>
            <person name="Goodisman M.A.D."/>
            <person name="Werren J.H."/>
            <person name="Vineis J.H."/>
            <person name="Bowen J.L."/>
            <person name="Friedrich M."/>
            <person name="Jones J."/>
            <person name="Robertson H.M."/>
            <person name="Feyereisen R."/>
            <person name="Mechler-Hickson A."/>
            <person name="Mathers N."/>
            <person name="Lee C.E."/>
            <person name="Colbourne J.K."/>
            <person name="Biales A."/>
            <person name="Johnston J.S."/>
            <person name="Wellborn G.A."/>
            <person name="Rosendale A.J."/>
            <person name="Cridge A.G."/>
            <person name="Munoz-Torres M.C."/>
            <person name="Bain P.A."/>
            <person name="Manny A.R."/>
            <person name="Major K.M."/>
            <person name="Lambert F.N."/>
            <person name="Vulpe C.D."/>
            <person name="Tuck P."/>
            <person name="Blalock B.J."/>
            <person name="Lin Y.Y."/>
            <person name="Smith M.E."/>
            <person name="Ochoa-Acuna H."/>
            <person name="Chen M.M."/>
            <person name="Childers C.P."/>
            <person name="Qu J."/>
            <person name="Dugan S."/>
            <person name="Lee S.L."/>
            <person name="Chao H."/>
            <person name="Dinh H."/>
            <person name="Han Y."/>
            <person name="Doddapaneni H."/>
            <person name="Worley K.C."/>
            <person name="Muzny D.M."/>
            <person name="Gibbs R.A."/>
            <person name="Richards S."/>
        </authorList>
    </citation>
    <scope>NUCLEOTIDE SEQUENCE</scope>
    <source>
        <strain evidence="3">HAZT.00-mixed</strain>
        <tissue evidence="3">Whole organism</tissue>
    </source>
</reference>
<dbReference type="PANTHER" id="PTHR23110:SF98">
    <property type="entry name" value="PRE-LOLA-G, ISOFORM C-RELATED"/>
    <property type="match status" value="1"/>
</dbReference>
<gene>
    <name evidence="3" type="ORF">HAZT_HAZT007775</name>
</gene>
<accession>A0A6A0H139</accession>
<dbReference type="EMBL" id="JQDR03009536">
    <property type="protein sequence ID" value="KAA0195573.1"/>
    <property type="molecule type" value="Genomic_DNA"/>
</dbReference>
<protein>
    <recommendedName>
        <fullName evidence="2">BTB domain-containing protein</fullName>
    </recommendedName>
</protein>
<organism evidence="3">
    <name type="scientific">Hyalella azteca</name>
    <name type="common">Amphipod</name>
    <dbReference type="NCBI Taxonomy" id="294128"/>
    <lineage>
        <taxon>Eukaryota</taxon>
        <taxon>Metazoa</taxon>
        <taxon>Ecdysozoa</taxon>
        <taxon>Arthropoda</taxon>
        <taxon>Crustacea</taxon>
        <taxon>Multicrustacea</taxon>
        <taxon>Malacostraca</taxon>
        <taxon>Eumalacostraca</taxon>
        <taxon>Peracarida</taxon>
        <taxon>Amphipoda</taxon>
        <taxon>Senticaudata</taxon>
        <taxon>Talitrida</taxon>
        <taxon>Talitroidea</taxon>
        <taxon>Hyalellidae</taxon>
        <taxon>Hyalella</taxon>
    </lineage>
</organism>
<sequence length="87" mass="9872">MACDGKSFPAHKVVLSACSPYFQTLFQSNPCKHPIVFLKDVKSHDMEALIEFIYKGEVRLFTDISAINLEFIAKKFLSIVKNCKNCI</sequence>
<dbReference type="Proteomes" id="UP000711488">
    <property type="component" value="Unassembled WGS sequence"/>
</dbReference>
<dbReference type="SMART" id="SM00225">
    <property type="entry name" value="BTB"/>
    <property type="match status" value="1"/>
</dbReference>
<feature type="domain" description="BTB" evidence="2">
    <location>
        <begin position="1"/>
        <end position="62"/>
    </location>
</feature>
<dbReference type="Gene3D" id="3.30.710.10">
    <property type="entry name" value="Potassium Channel Kv1.1, Chain A"/>
    <property type="match status" value="1"/>
</dbReference>
<dbReference type="CDD" id="cd18315">
    <property type="entry name" value="BTB_POZ_BAB-like"/>
    <property type="match status" value="1"/>
</dbReference>
<dbReference type="PANTHER" id="PTHR23110">
    <property type="entry name" value="BTB DOMAIN TRANSCRIPTION FACTOR"/>
    <property type="match status" value="1"/>
</dbReference>
<dbReference type="GO" id="GO:0005634">
    <property type="term" value="C:nucleus"/>
    <property type="evidence" value="ECO:0007669"/>
    <property type="project" value="TreeGrafter"/>
</dbReference>
<evidence type="ECO:0000256" key="1">
    <source>
        <dbReference type="ARBA" id="ARBA00023242"/>
    </source>
</evidence>
<name>A0A6A0H139_HYAAZ</name>
<proteinExistence type="predicted"/>
<dbReference type="InterPro" id="IPR000210">
    <property type="entry name" value="BTB/POZ_dom"/>
</dbReference>
<evidence type="ECO:0000259" key="2">
    <source>
        <dbReference type="PROSITE" id="PS50097"/>
    </source>
</evidence>
<dbReference type="InterPro" id="IPR011333">
    <property type="entry name" value="SKP1/BTB/POZ_sf"/>
</dbReference>